<proteinExistence type="predicted"/>
<evidence type="ECO:0000256" key="4">
    <source>
        <dbReference type="ARBA" id="ARBA00022656"/>
    </source>
</evidence>
<organism evidence="9 10">
    <name type="scientific">Pararhodobacter zhoushanensis</name>
    <dbReference type="NCBI Taxonomy" id="2479545"/>
    <lineage>
        <taxon>Bacteria</taxon>
        <taxon>Pseudomonadati</taxon>
        <taxon>Pseudomonadota</taxon>
        <taxon>Alphaproteobacteria</taxon>
        <taxon>Rhodobacterales</taxon>
        <taxon>Paracoccaceae</taxon>
        <taxon>Pararhodobacter</taxon>
    </lineage>
</organism>
<protein>
    <recommendedName>
        <fullName evidence="11">Calcium-binding protein</fullName>
    </recommendedName>
</protein>
<evidence type="ECO:0000256" key="2">
    <source>
        <dbReference type="ARBA" id="ARBA00004613"/>
    </source>
</evidence>
<feature type="compositionally biased region" description="Gly residues" evidence="8">
    <location>
        <begin position="529"/>
        <end position="542"/>
    </location>
</feature>
<name>A0ABT3GVF0_9RHOB</name>
<keyword evidence="6" id="KW-0843">Virulence</keyword>
<feature type="compositionally biased region" description="Gly residues" evidence="8">
    <location>
        <begin position="555"/>
        <end position="568"/>
    </location>
</feature>
<dbReference type="Proteomes" id="UP001208938">
    <property type="component" value="Unassembled WGS sequence"/>
</dbReference>
<feature type="compositionally biased region" description="Basic residues" evidence="8">
    <location>
        <begin position="592"/>
        <end position="605"/>
    </location>
</feature>
<evidence type="ECO:0000256" key="1">
    <source>
        <dbReference type="ARBA" id="ARBA00004370"/>
    </source>
</evidence>
<dbReference type="InterPro" id="IPR050557">
    <property type="entry name" value="RTX_toxin/Mannuronan_C5-epim"/>
</dbReference>
<evidence type="ECO:0008006" key="11">
    <source>
        <dbReference type="Google" id="ProtNLM"/>
    </source>
</evidence>
<dbReference type="InterPro" id="IPR003995">
    <property type="entry name" value="RTX_toxin_determinant-A"/>
</dbReference>
<dbReference type="PANTHER" id="PTHR38340">
    <property type="entry name" value="S-LAYER PROTEIN"/>
    <property type="match status" value="1"/>
</dbReference>
<dbReference type="PRINTS" id="PR01488">
    <property type="entry name" value="RTXTOXINA"/>
</dbReference>
<gene>
    <name evidence="9" type="ORF">OKW52_04350</name>
</gene>
<feature type="region of interest" description="Disordered" evidence="8">
    <location>
        <begin position="514"/>
        <end position="605"/>
    </location>
</feature>
<comment type="subcellular location">
    <subcellularLocation>
        <location evidence="1">Membrane</location>
    </subcellularLocation>
    <subcellularLocation>
        <location evidence="2">Secreted</location>
    </subcellularLocation>
</comment>
<dbReference type="InterPro" id="IPR011049">
    <property type="entry name" value="Serralysin-like_metalloprot_C"/>
</dbReference>
<evidence type="ECO:0000256" key="8">
    <source>
        <dbReference type="SAM" id="MobiDB-lite"/>
    </source>
</evidence>
<evidence type="ECO:0000313" key="10">
    <source>
        <dbReference type="Proteomes" id="UP001208938"/>
    </source>
</evidence>
<evidence type="ECO:0000256" key="6">
    <source>
        <dbReference type="ARBA" id="ARBA00023026"/>
    </source>
</evidence>
<dbReference type="SUPFAM" id="SSF50956">
    <property type="entry name" value="Thermostable phytase (3-phytase)"/>
    <property type="match status" value="1"/>
</dbReference>
<accession>A0ABT3GVF0</accession>
<dbReference type="SUPFAM" id="SSF51120">
    <property type="entry name" value="beta-Roll"/>
    <property type="match status" value="2"/>
</dbReference>
<dbReference type="Gene3D" id="2.150.10.10">
    <property type="entry name" value="Serralysin-like metalloprotease, C-terminal"/>
    <property type="match status" value="3"/>
</dbReference>
<keyword evidence="4" id="KW-0800">Toxin</keyword>
<evidence type="ECO:0000256" key="3">
    <source>
        <dbReference type="ARBA" id="ARBA00022525"/>
    </source>
</evidence>
<dbReference type="PRINTS" id="PR00313">
    <property type="entry name" value="CABNDNGRPT"/>
</dbReference>
<dbReference type="PANTHER" id="PTHR38340:SF1">
    <property type="entry name" value="S-LAYER PROTEIN"/>
    <property type="match status" value="1"/>
</dbReference>
<keyword evidence="7" id="KW-0472">Membrane</keyword>
<sequence length="605" mass="62814">MRLQLQGVIGSGTEMLDAGITDLEAVLVGGQVHLYSSTGRNGGLVDYVIGSDGQAHLNTQVIFPDNITGTVNDEIILAETGGGFTLLIGTRAQGLIGYDLRADGSIGGQTTTGWWHADNAAEHGSTGHLEALLTMTNGTSALFPQSFDGAQLVDLVGVTVGGHSYVLTALGGDTDGVTAFRVDQSNGRMTETGTIGVEQGLGIDAPTAMEVVQIGGMTYVILACAGTSSLSVMQLTESGALVPVDHVVDTGNTRFEGVQAMDVLQVGDHVFVVAGGADNGVTLFQMLPDGSLVAIQTVGDTSDTSMHKVSAISMAVEGSTLHIFVGAQNESGVTQFTLDLSSLGTVQGGTAAAERLTGTGGDDILMALGGNDTLVGGAGSDILVSGDSGTKMSGGGGQDVFVIRNGSGTTEITDFQRGMDRLDLSDLPMLRDPSQLTVTTTSHGMILEYRGHFIVLTAADGRPLSLRDLFPEGFDWGDHFAYVEPEEPQEVPPPNDGVHLIGGDLRDVLTGTERDDTIEGGHGNDSLSGGDGNDQIDGGGGKDSIQVTGGNNTLTGGGGKDTILGGVGNDWIDGGDGKDLDRGQRWREHADRRRRQRHRPWRRGQ</sequence>
<dbReference type="RefSeq" id="WP_264504619.1">
    <property type="nucleotide sequence ID" value="NZ_JAPDFL010000001.1"/>
</dbReference>
<dbReference type="PROSITE" id="PS00330">
    <property type="entry name" value="HEMOLYSIN_CALCIUM"/>
    <property type="match status" value="2"/>
</dbReference>
<keyword evidence="10" id="KW-1185">Reference proteome</keyword>
<keyword evidence="3" id="KW-0964">Secreted</keyword>
<comment type="caution">
    <text evidence="9">The sequence shown here is derived from an EMBL/GenBank/DDBJ whole genome shotgun (WGS) entry which is preliminary data.</text>
</comment>
<dbReference type="EMBL" id="JAPDFL010000001">
    <property type="protein sequence ID" value="MCW1931510.1"/>
    <property type="molecule type" value="Genomic_DNA"/>
</dbReference>
<evidence type="ECO:0000313" key="9">
    <source>
        <dbReference type="EMBL" id="MCW1931510.1"/>
    </source>
</evidence>
<keyword evidence="5" id="KW-0677">Repeat</keyword>
<dbReference type="InterPro" id="IPR001343">
    <property type="entry name" value="Hemolysn_Ca-bd"/>
</dbReference>
<dbReference type="Pfam" id="PF00353">
    <property type="entry name" value="HemolysinCabind"/>
    <property type="match status" value="3"/>
</dbReference>
<evidence type="ECO:0000256" key="5">
    <source>
        <dbReference type="ARBA" id="ARBA00022737"/>
    </source>
</evidence>
<evidence type="ECO:0000256" key="7">
    <source>
        <dbReference type="ARBA" id="ARBA00023136"/>
    </source>
</evidence>
<dbReference type="InterPro" id="IPR018511">
    <property type="entry name" value="Hemolysin-typ_Ca-bd_CS"/>
</dbReference>
<reference evidence="9 10" key="1">
    <citation type="submission" date="2022-10" db="EMBL/GenBank/DDBJ databases">
        <title>Pararhodobacter sp. nov., isolated from marine algae.</title>
        <authorList>
            <person name="Choi B.J."/>
            <person name="Kim J.M."/>
            <person name="Lee J.K."/>
            <person name="Choi D.G."/>
            <person name="Jeon C.O."/>
        </authorList>
    </citation>
    <scope>NUCLEOTIDE SEQUENCE [LARGE SCALE GENOMIC DNA]</scope>
    <source>
        <strain evidence="9 10">ZQ420</strain>
    </source>
</reference>
<feature type="compositionally biased region" description="Basic and acidic residues" evidence="8">
    <location>
        <begin position="575"/>
        <end position="591"/>
    </location>
</feature>